<dbReference type="EMBL" id="CP027669">
    <property type="protein sequence ID" value="AVO40710.1"/>
    <property type="molecule type" value="Genomic_DNA"/>
</dbReference>
<sequence length="236" mass="24627">MTDLVSYAFADGVATLTMDDGKANAMNPAMQMALNAALDRAEADKAIVVLTGRPGVFSGGFDLSVFKAGNPQVTFQMLTGGAQLAQRLLSYPHPVVAACSGHAMAMGLFLLQCADVRIGLNAGATFQANEVLIGMTLPYFALEALRERVATPHLHLVGTGLAYSGADAVQAGLLDEAVAPESLAAAVQAQVDRLKKAHPASFTATKQRLRASVMGALPQAIESDKADWMRLGTAKA</sequence>
<dbReference type="SUPFAM" id="SSF52096">
    <property type="entry name" value="ClpP/crotonase"/>
    <property type="match status" value="1"/>
</dbReference>
<dbReference type="PANTHER" id="PTHR11941">
    <property type="entry name" value="ENOYL-COA HYDRATASE-RELATED"/>
    <property type="match status" value="1"/>
</dbReference>
<proteinExistence type="predicted"/>
<dbReference type="EC" id="4.2.1.17" evidence="1"/>
<dbReference type="GO" id="GO:0004300">
    <property type="term" value="F:enoyl-CoA hydratase activity"/>
    <property type="evidence" value="ECO:0007669"/>
    <property type="project" value="UniProtKB-EC"/>
</dbReference>
<name>A0A2S0MXU2_9BURK</name>
<protein>
    <submittedName>
        <fullName evidence="1">Enoyl-CoA hydratase</fullName>
        <ecNumber evidence="1">4.2.1.17</ecNumber>
    </submittedName>
</protein>
<evidence type="ECO:0000313" key="1">
    <source>
        <dbReference type="EMBL" id="AVO40710.1"/>
    </source>
</evidence>
<keyword evidence="1" id="KW-0456">Lyase</keyword>
<dbReference type="InterPro" id="IPR001753">
    <property type="entry name" value="Enoyl-CoA_hydra/iso"/>
</dbReference>
<dbReference type="InterPro" id="IPR029045">
    <property type="entry name" value="ClpP/crotonase-like_dom_sf"/>
</dbReference>
<reference evidence="1 2" key="1">
    <citation type="submission" date="2018-03" db="EMBL/GenBank/DDBJ databases">
        <title>Genome sequencing of Simplicispira sp.</title>
        <authorList>
            <person name="Kim S.-J."/>
            <person name="Heo J."/>
            <person name="Kwon S.-W."/>
        </authorList>
    </citation>
    <scope>NUCLEOTIDE SEQUENCE [LARGE SCALE GENOMIC DNA]</scope>
    <source>
        <strain evidence="1 2">SC1-8</strain>
    </source>
</reference>
<evidence type="ECO:0000313" key="2">
    <source>
        <dbReference type="Proteomes" id="UP000239326"/>
    </source>
</evidence>
<accession>A0A2S0MXU2</accession>
<organism evidence="1 2">
    <name type="scientific">Simplicispira suum</name>
    <dbReference type="NCBI Taxonomy" id="2109915"/>
    <lineage>
        <taxon>Bacteria</taxon>
        <taxon>Pseudomonadati</taxon>
        <taxon>Pseudomonadota</taxon>
        <taxon>Betaproteobacteria</taxon>
        <taxon>Burkholderiales</taxon>
        <taxon>Comamonadaceae</taxon>
        <taxon>Simplicispira</taxon>
    </lineage>
</organism>
<keyword evidence="2" id="KW-1185">Reference proteome</keyword>
<dbReference type="GO" id="GO:0006635">
    <property type="term" value="P:fatty acid beta-oxidation"/>
    <property type="evidence" value="ECO:0007669"/>
    <property type="project" value="TreeGrafter"/>
</dbReference>
<dbReference type="OrthoDB" id="8640486at2"/>
<dbReference type="PANTHER" id="PTHR11941:SF54">
    <property type="entry name" value="ENOYL-COA HYDRATASE, MITOCHONDRIAL"/>
    <property type="match status" value="1"/>
</dbReference>
<dbReference type="Gene3D" id="3.90.226.10">
    <property type="entry name" value="2-enoyl-CoA Hydratase, Chain A, domain 1"/>
    <property type="match status" value="1"/>
</dbReference>
<dbReference type="Proteomes" id="UP000239326">
    <property type="component" value="Chromosome"/>
</dbReference>
<dbReference type="RefSeq" id="WP_106445701.1">
    <property type="nucleotide sequence ID" value="NZ_CP027669.1"/>
</dbReference>
<dbReference type="NCBIfam" id="NF004858">
    <property type="entry name" value="PRK06213.1"/>
    <property type="match status" value="1"/>
</dbReference>
<dbReference type="CDD" id="cd06558">
    <property type="entry name" value="crotonase-like"/>
    <property type="match status" value="1"/>
</dbReference>
<dbReference type="KEGG" id="simp:C6571_04890"/>
<dbReference type="Pfam" id="PF00378">
    <property type="entry name" value="ECH_1"/>
    <property type="match status" value="1"/>
</dbReference>
<gene>
    <name evidence="1" type="ORF">C6571_04890</name>
</gene>
<dbReference type="AlphaFoldDB" id="A0A2S0MXU2"/>